<accession>A0A1V2R530</accession>
<reference evidence="3" key="1">
    <citation type="submission" date="2016-11" db="EMBL/GenBank/DDBJ databases">
        <authorList>
            <person name="Panda P."/>
            <person name="Visnovsky S."/>
            <person name="Pitman A."/>
        </authorList>
    </citation>
    <scope>NUCLEOTIDE SEQUENCE [LARGE SCALE GENOMIC DNA]</scope>
    <source>
        <strain evidence="3">ICMP 9972</strain>
    </source>
</reference>
<proteinExistence type="predicted"/>
<feature type="transmembrane region" description="Helical" evidence="1">
    <location>
        <begin position="103"/>
        <end position="121"/>
    </location>
</feature>
<feature type="transmembrane region" description="Helical" evidence="1">
    <location>
        <begin position="6"/>
        <end position="25"/>
    </location>
</feature>
<evidence type="ECO:0000313" key="2">
    <source>
        <dbReference type="EMBL" id="ONK07508.1"/>
    </source>
</evidence>
<dbReference type="InterPro" id="IPR046730">
    <property type="entry name" value="DUF6622"/>
</dbReference>
<name>A0A1V2R530_9GAMM</name>
<dbReference type="AlphaFoldDB" id="A0A1V2R530"/>
<feature type="transmembrane region" description="Helical" evidence="1">
    <location>
        <begin position="37"/>
        <end position="57"/>
    </location>
</feature>
<keyword evidence="1" id="KW-1133">Transmembrane helix</keyword>
<organism evidence="2 3">
    <name type="scientific">Pectobacterium actinidiae</name>
    <dbReference type="NCBI Taxonomy" id="1507808"/>
    <lineage>
        <taxon>Bacteria</taxon>
        <taxon>Pseudomonadati</taxon>
        <taxon>Pseudomonadota</taxon>
        <taxon>Gammaproteobacteria</taxon>
        <taxon>Enterobacterales</taxon>
        <taxon>Pectobacteriaceae</taxon>
        <taxon>Pectobacterium</taxon>
    </lineage>
</organism>
<sequence>MENLLIILRHTPYWVWIVLGYLIYAGVKASQPRQQSLVRMLVVPMVFIVWGISAIFHTLMLPLAAAGGFLLALLIGLGIGWAWGKRSGTYLPELRCFQRTGSWWPLILMLSTFCSRFYFSVQLARFPALAHDPVFCLLSGAASGITAGIFSGISLYLLNHMRKIRPSLAQYDRKQ</sequence>
<keyword evidence="1" id="KW-0812">Transmembrane</keyword>
<dbReference type="Proteomes" id="UP000189286">
    <property type="component" value="Unassembled WGS sequence"/>
</dbReference>
<comment type="caution">
    <text evidence="2">The sequence shown here is derived from an EMBL/GenBank/DDBJ whole genome shotgun (WGS) entry which is preliminary data.</text>
</comment>
<dbReference type="OrthoDB" id="3034721at2"/>
<gene>
    <name evidence="2" type="ORF">BSK71_07450</name>
</gene>
<feature type="transmembrane region" description="Helical" evidence="1">
    <location>
        <begin position="133"/>
        <end position="158"/>
    </location>
</feature>
<evidence type="ECO:0000313" key="3">
    <source>
        <dbReference type="Proteomes" id="UP000189286"/>
    </source>
</evidence>
<dbReference type="RefSeq" id="WP_039357431.1">
    <property type="nucleotide sequence ID" value="NZ_JRMH01000001.1"/>
</dbReference>
<protein>
    <recommendedName>
        <fullName evidence="4">DUF1453 domain-containing protein</fullName>
    </recommendedName>
</protein>
<feature type="transmembrane region" description="Helical" evidence="1">
    <location>
        <begin position="63"/>
        <end position="83"/>
    </location>
</feature>
<keyword evidence="1" id="KW-0472">Membrane</keyword>
<dbReference type="EMBL" id="MPUJ01000004">
    <property type="protein sequence ID" value="ONK07508.1"/>
    <property type="molecule type" value="Genomic_DNA"/>
</dbReference>
<dbReference type="Pfam" id="PF20327">
    <property type="entry name" value="DUF6622"/>
    <property type="match status" value="1"/>
</dbReference>
<evidence type="ECO:0008006" key="4">
    <source>
        <dbReference type="Google" id="ProtNLM"/>
    </source>
</evidence>
<evidence type="ECO:0000256" key="1">
    <source>
        <dbReference type="SAM" id="Phobius"/>
    </source>
</evidence>